<reference evidence="2" key="1">
    <citation type="submission" date="2018-05" db="EMBL/GenBank/DDBJ databases">
        <title>Draft genome of Mucuna pruriens seed.</title>
        <authorList>
            <person name="Nnadi N.E."/>
            <person name="Vos R."/>
            <person name="Hasami M.H."/>
            <person name="Devisetty U.K."/>
            <person name="Aguiy J.C."/>
        </authorList>
    </citation>
    <scope>NUCLEOTIDE SEQUENCE [LARGE SCALE GENOMIC DNA]</scope>
    <source>
        <strain evidence="2">JCA_2017</strain>
    </source>
</reference>
<feature type="non-terminal residue" evidence="2">
    <location>
        <position position="1"/>
    </location>
</feature>
<feature type="region of interest" description="Disordered" evidence="1">
    <location>
        <begin position="1"/>
        <end position="41"/>
    </location>
</feature>
<accession>A0A371HLN7</accession>
<evidence type="ECO:0000313" key="3">
    <source>
        <dbReference type="Proteomes" id="UP000257109"/>
    </source>
</evidence>
<dbReference type="Proteomes" id="UP000257109">
    <property type="component" value="Unassembled WGS sequence"/>
</dbReference>
<comment type="caution">
    <text evidence="2">The sequence shown here is derived from an EMBL/GenBank/DDBJ whole genome shotgun (WGS) entry which is preliminary data.</text>
</comment>
<organism evidence="2 3">
    <name type="scientific">Mucuna pruriens</name>
    <name type="common">Velvet bean</name>
    <name type="synonym">Dolichos pruriens</name>
    <dbReference type="NCBI Taxonomy" id="157652"/>
    <lineage>
        <taxon>Eukaryota</taxon>
        <taxon>Viridiplantae</taxon>
        <taxon>Streptophyta</taxon>
        <taxon>Embryophyta</taxon>
        <taxon>Tracheophyta</taxon>
        <taxon>Spermatophyta</taxon>
        <taxon>Magnoliopsida</taxon>
        <taxon>eudicotyledons</taxon>
        <taxon>Gunneridae</taxon>
        <taxon>Pentapetalae</taxon>
        <taxon>rosids</taxon>
        <taxon>fabids</taxon>
        <taxon>Fabales</taxon>
        <taxon>Fabaceae</taxon>
        <taxon>Papilionoideae</taxon>
        <taxon>50 kb inversion clade</taxon>
        <taxon>NPAAA clade</taxon>
        <taxon>indigoferoid/millettioid clade</taxon>
        <taxon>Phaseoleae</taxon>
        <taxon>Mucuna</taxon>
    </lineage>
</organism>
<evidence type="ECO:0000256" key="1">
    <source>
        <dbReference type="SAM" id="MobiDB-lite"/>
    </source>
</evidence>
<protein>
    <submittedName>
        <fullName evidence="2">Uncharacterized protein</fullName>
    </submittedName>
</protein>
<sequence>MYDDGENEEKVNESENWENTDEEVGKTHDEGLKGEEENSNDCEERGEIYMGLMVLINPLCFEGAMKSANWRLSLEKKTKSLEKNQTWTYTELHDGAKIVGLK</sequence>
<proteinExistence type="predicted"/>
<keyword evidence="3" id="KW-1185">Reference proteome</keyword>
<dbReference type="EMBL" id="QJKJ01002227">
    <property type="protein sequence ID" value="RDY03699.1"/>
    <property type="molecule type" value="Genomic_DNA"/>
</dbReference>
<evidence type="ECO:0000313" key="2">
    <source>
        <dbReference type="EMBL" id="RDY03699.1"/>
    </source>
</evidence>
<feature type="compositionally biased region" description="Basic and acidic residues" evidence="1">
    <location>
        <begin position="23"/>
        <end position="41"/>
    </location>
</feature>
<name>A0A371HLN7_MUCPR</name>
<dbReference type="AlphaFoldDB" id="A0A371HLN7"/>
<gene>
    <name evidence="2" type="ORF">CR513_12688</name>
</gene>